<feature type="region of interest" description="Disordered" evidence="1">
    <location>
        <begin position="1809"/>
        <end position="1836"/>
    </location>
</feature>
<dbReference type="EMBL" id="FZOF01000021">
    <property type="protein sequence ID" value="SNT34196.1"/>
    <property type="molecule type" value="Genomic_DNA"/>
</dbReference>
<feature type="signal peptide" evidence="3">
    <location>
        <begin position="1"/>
        <end position="33"/>
    </location>
</feature>
<feature type="compositionally biased region" description="Basic and acidic residues" evidence="1">
    <location>
        <begin position="2239"/>
        <end position="2256"/>
    </location>
</feature>
<evidence type="ECO:0000256" key="2">
    <source>
        <dbReference type="SAM" id="Phobius"/>
    </source>
</evidence>
<feature type="region of interest" description="Disordered" evidence="1">
    <location>
        <begin position="2234"/>
        <end position="2256"/>
    </location>
</feature>
<feature type="compositionally biased region" description="Gly residues" evidence="1">
    <location>
        <begin position="1927"/>
        <end position="1945"/>
    </location>
</feature>
<organism evidence="4 5">
    <name type="scientific">Actinacidiphila glaucinigra</name>
    <dbReference type="NCBI Taxonomy" id="235986"/>
    <lineage>
        <taxon>Bacteria</taxon>
        <taxon>Bacillati</taxon>
        <taxon>Actinomycetota</taxon>
        <taxon>Actinomycetes</taxon>
        <taxon>Kitasatosporales</taxon>
        <taxon>Streptomycetaceae</taxon>
        <taxon>Actinacidiphila</taxon>
    </lineage>
</organism>
<accession>A0A239LUJ2</accession>
<feature type="compositionally biased region" description="Low complexity" evidence="1">
    <location>
        <begin position="1049"/>
        <end position="1067"/>
    </location>
</feature>
<dbReference type="Gene3D" id="2.180.10.10">
    <property type="entry name" value="RHS repeat-associated core"/>
    <property type="match status" value="2"/>
</dbReference>
<dbReference type="InterPro" id="IPR036844">
    <property type="entry name" value="Hint_dom_sf"/>
</dbReference>
<proteinExistence type="predicted"/>
<evidence type="ECO:0000313" key="4">
    <source>
        <dbReference type="EMBL" id="SNT34196.1"/>
    </source>
</evidence>
<gene>
    <name evidence="4" type="ORF">SAMN05216252_121106</name>
</gene>
<evidence type="ECO:0000313" key="5">
    <source>
        <dbReference type="Proteomes" id="UP000198280"/>
    </source>
</evidence>
<dbReference type="SUPFAM" id="SSF51294">
    <property type="entry name" value="Hedgehog/intein (Hint) domain"/>
    <property type="match status" value="1"/>
</dbReference>
<keyword evidence="2" id="KW-0812">Transmembrane</keyword>
<reference evidence="4 5" key="1">
    <citation type="submission" date="2017-06" db="EMBL/GenBank/DDBJ databases">
        <authorList>
            <person name="Kim H.J."/>
            <person name="Triplett B.A."/>
        </authorList>
    </citation>
    <scope>NUCLEOTIDE SEQUENCE [LARGE SCALE GENOMIC DNA]</scope>
    <source>
        <strain evidence="4 5">CGMCC 4.1858</strain>
    </source>
</reference>
<keyword evidence="5" id="KW-1185">Reference proteome</keyword>
<dbReference type="OrthoDB" id="291011at2"/>
<dbReference type="InterPro" id="IPR030934">
    <property type="entry name" value="Intein_C"/>
</dbReference>
<name>A0A239LUJ2_9ACTN</name>
<dbReference type="NCBIfam" id="TIGR01643">
    <property type="entry name" value="YD_repeat_2x"/>
    <property type="match status" value="2"/>
</dbReference>
<feature type="region of interest" description="Disordered" evidence="1">
    <location>
        <begin position="809"/>
        <end position="834"/>
    </location>
</feature>
<dbReference type="Proteomes" id="UP000198280">
    <property type="component" value="Unassembled WGS sequence"/>
</dbReference>
<dbReference type="Gene3D" id="2.170.16.10">
    <property type="entry name" value="Hedgehog/Intein (Hint) domain"/>
    <property type="match status" value="1"/>
</dbReference>
<keyword evidence="2" id="KW-0472">Membrane</keyword>
<feature type="compositionally biased region" description="Polar residues" evidence="1">
    <location>
        <begin position="1664"/>
        <end position="1695"/>
    </location>
</feature>
<dbReference type="RefSeq" id="WP_143681677.1">
    <property type="nucleotide sequence ID" value="NZ_FZOF01000021.1"/>
</dbReference>
<feature type="compositionally biased region" description="Polar residues" evidence="1">
    <location>
        <begin position="1075"/>
        <end position="1089"/>
    </location>
</feature>
<dbReference type="PROSITE" id="PS50818">
    <property type="entry name" value="INTEIN_C_TER"/>
    <property type="match status" value="1"/>
</dbReference>
<dbReference type="NCBIfam" id="TIGR01443">
    <property type="entry name" value="intein_Cterm"/>
    <property type="match status" value="1"/>
</dbReference>
<dbReference type="CDD" id="cd00081">
    <property type="entry name" value="Hint"/>
    <property type="match status" value="1"/>
</dbReference>
<dbReference type="Pfam" id="PF07591">
    <property type="entry name" value="PT-HINT"/>
    <property type="match status" value="1"/>
</dbReference>
<evidence type="ECO:0000256" key="1">
    <source>
        <dbReference type="SAM" id="MobiDB-lite"/>
    </source>
</evidence>
<sequence length="2342" mass="250766">MGRTERTRARIAAVVSGVVMAALLQGFPSQASATDWQGFPDLPASEKPVSGTVGKVKPRAGAHAGKVHAPRAAWPKVGTATVALPTGAESSSRAAAASPTATEAVKAGSLPVLVSPAHAGPQRLQAQTAKASPAQAVGKAKISMLGQAAARAAGVRGVMLTAGRADGATQQGDLRLTLDYSGFADAYGGGYGARLRLVRLPQCALTTPDKAACRTGVPVPSRNDTERHVLTADSVTVPGAAAKTSAAAVTVLAATAGTASDKGDYKATSLSASATWSTNLNTGDFSWSYDMPVPDVPGKLVPDLGLSYSSGSIDGRSSNSNNQASWIGDGFDMWPGYIERRYKPCGDDGVKTDGVEPGDQCWAYDNATISFNGKGGELIPTSTAGLWKLKNDDGTRIERIDGDSARANGDDNNEYWKVTLPSGIQYFFGYNRLPNWTSGKPETKSVWTAPVFGNDSGDPCHASTFATSWCQQAWRWNLDYVLDPHGNDITYWYTQESNSYGRNLKATDDTPYVRGGYLDRIDYGQRQKDIYSTTNLPAAQVVFGNSERCLEAGTTCNDIKANKFYWYDTPWDLNCDAGTDCTNGRLSPVFFTRKRLTSVTAQTLQSNGTYLPVDSWSFGHHWGMADTDYQLLLDSIQHTGKAGGTLDLPKVTFDYDQLPNRADKPEDGRAPFIKERLGTVDDEYGGQIDINYKPGTCSVDSPPVPETNTTRCMPQYYQPSNEVPKTLEWFNKYVVDTVIQTDRTGGAPDMVTAYTYLGDAAWHYDDDDGITKEKLKTWSQWRGYAHVRVQTGSIATKDTQSDHYFLRGMDGDRKDGSGGTKTVTIPDGEGDTLTDHESAAGFEYRTETYSKPGSGVLSKTVRAPWHHETAKRVRSWGTATANLTGADTTRDYTSLDDGQGQKWRVTTTDPTYENLAGRITKAEHTYDDGTATCTRTTYPPNTTGILDMPSEVEAVSVDCDTTPVRITKADGTGSQILSDVRTLYDGQAWNTAPTKNESVITETLTAHDGRYATYQDSKATFDSYGRPLTVSDIESTTKYDTTGQTSPITTKANDTRTTTTSYTPISTANPRPASMTVTSPPATPGVSTSAQTTTSYFDALRGLASAQVDTNNKRTDLVYDALGRLNKVWLPNRSKTNKDTPNSEYAYHVDANSIVSVESKALRKDGSQESSYTLYDGFLRPRQTQNPGPDGGYLLTDTFYDDRGQGVLGFAPYYASGTTVTAGKLLSLDNTQEVETQTITAYDGLGRPTTVKTAAGSSDQPKLLSTTTTIYGGDRTTVIPPLGATPTTTVTDAQGRTSEVRQYHNADATGAYDLTQYTYDPAGHMTTLIGPDNAHWSWTYDLQGRQIQAIDPDKGTSDSHYDDRDQLTWTKDSENRQLYYDYDQLGRKLGVHTGSATGPLTASWKYDPSGYEGQLASSSSYRTVGSTQYEYKTTVNFYDNLYRPTRTTTAIPNVPGEEAFPDSLQVNTTYNPDGTLASTSYPAAGNLPNEVVASTYDTLHRATAITGFLTDVKYSLTGKPLQYTLSTGGPKVQIQNEYEWGTQRLASTRTDRENVSAAARAVAYTYDQAGNVLAMSDRAGAVHDTQCFTYDYLQRLTKAWTQSTDTCADSPSTGIIGGPAPYWTDYAYNTDGTRQSEKQHDPAGNTAKDVTRNYAYDAPHTAHGLSQVTTAGPTPNTEGFTYDNTGNTVTHTSTPGTGSSYAWDAAGRLSTVTQGTLTTDYAYDADGNRLVQHVKDTAQPSAEKTVLYLGNTELSLTKGATAPTCTRYYDLDGATAVKTDDGKISFLAGDHHDTADVSIDAATGATTVRRSTPFGAPRGTQPTTWSGSKGFVGGTNDPTGLTHLGAREYDPANGRFISVDPVLNVTAAQSLNGYAYALNSPVTQSDPTGLDPCGGLKCGHAGDDCSDPDIYCHDSKPDGTADSSGVVPGGGGGGGGGGHHGGGGGGHREAPQKCSWYDVGCHAKKVWHEHPVLTAVVATAVVVGAVACIATVACGAIAMGAAVAVAEASTMGATAAVVAGATTVIAEGGLALGASVALAGGTAAVVAGASKEASPATTRTAATAESVGAKAASAGKSATECRSFTPDTPVLLADGTSKAIGTIAIGDRVATADPDTGKRKGARQVTTVWQNHDYDLVDLDVRQPNGTVATIHTTAKHLVWDDTVHKWVPTSKLIAGHALNTETGHHAIVTRVKVRLGDRDMYNLTVEDLHTYYVLAGTTPVLVHNCGPKLYRSPHKGNKAAEERGMDPANHPDHGRHAGTAYIGESEGVAQQYAVQGIFEDGYWEYTMHEDFAKHFPADKFRAVHDNKPGEFQWLIPRAKIPLFNSLIVESKWINYYQGYKW</sequence>
<evidence type="ECO:0000256" key="3">
    <source>
        <dbReference type="SAM" id="SignalP"/>
    </source>
</evidence>
<dbReference type="InterPro" id="IPR006530">
    <property type="entry name" value="YD"/>
</dbReference>
<feature type="chain" id="PRO_5038684494" evidence="3">
    <location>
        <begin position="34"/>
        <end position="2342"/>
    </location>
</feature>
<dbReference type="Pfam" id="PF05593">
    <property type="entry name" value="RHS_repeat"/>
    <property type="match status" value="1"/>
</dbReference>
<keyword evidence="2" id="KW-1133">Transmembrane helix</keyword>
<feature type="region of interest" description="Disordered" evidence="1">
    <location>
        <begin position="1041"/>
        <end position="1089"/>
    </location>
</feature>
<dbReference type="PANTHER" id="PTHR32305:SF17">
    <property type="entry name" value="TRNA NUCLEASE WAPA"/>
    <property type="match status" value="1"/>
</dbReference>
<feature type="transmembrane region" description="Helical" evidence="2">
    <location>
        <begin position="1972"/>
        <end position="2005"/>
    </location>
</feature>
<dbReference type="PANTHER" id="PTHR32305">
    <property type="match status" value="1"/>
</dbReference>
<dbReference type="InterPro" id="IPR031325">
    <property type="entry name" value="RHS_repeat"/>
</dbReference>
<feature type="region of interest" description="Disordered" evidence="1">
    <location>
        <begin position="1663"/>
        <end position="1695"/>
    </location>
</feature>
<feature type="region of interest" description="Disordered" evidence="1">
    <location>
        <begin position="1916"/>
        <end position="1949"/>
    </location>
</feature>
<protein>
    <submittedName>
        <fullName evidence="4">Intein C-terminal splicing region/RHS repeat-associated core domain-containing protein</fullName>
    </submittedName>
</protein>
<dbReference type="InterPro" id="IPR022385">
    <property type="entry name" value="Rhs_assc_core"/>
</dbReference>
<dbReference type="NCBIfam" id="TIGR03696">
    <property type="entry name" value="Rhs_assc_core"/>
    <property type="match status" value="1"/>
</dbReference>
<keyword evidence="3" id="KW-0732">Signal</keyword>
<dbReference type="InterPro" id="IPR050708">
    <property type="entry name" value="T6SS_VgrG/RHS"/>
</dbReference>